<keyword evidence="8" id="KW-0448">Lipopolysaccharide biosynthesis</keyword>
<comment type="similarity">
    <text evidence="12">Belongs to the drug/metabolite transporter (DMT) superfamily. Small multidrug resistance (SMR) (TC 2.A.7.1) family.</text>
</comment>
<evidence type="ECO:0000256" key="11">
    <source>
        <dbReference type="ARBA" id="ARBA00023136"/>
    </source>
</evidence>
<evidence type="ECO:0000256" key="9">
    <source>
        <dbReference type="ARBA" id="ARBA00022989"/>
    </source>
</evidence>
<dbReference type="RefSeq" id="WP_076647641.1">
    <property type="nucleotide sequence ID" value="NZ_FTPS01000001.1"/>
</dbReference>
<comment type="subcellular location">
    <subcellularLocation>
        <location evidence="1">Cell membrane</location>
        <topology evidence="1">Multi-pass membrane protein</topology>
    </subcellularLocation>
</comment>
<feature type="transmembrane region" description="Helical" evidence="13">
    <location>
        <begin position="128"/>
        <end position="147"/>
    </location>
</feature>
<feature type="transmembrane region" description="Helical" evidence="13">
    <location>
        <begin position="47"/>
        <end position="65"/>
    </location>
</feature>
<evidence type="ECO:0000256" key="10">
    <source>
        <dbReference type="ARBA" id="ARBA00023098"/>
    </source>
</evidence>
<accession>A0A1R3WK02</accession>
<feature type="transmembrane region" description="Helical" evidence="13">
    <location>
        <begin position="101"/>
        <end position="122"/>
    </location>
</feature>
<evidence type="ECO:0000256" key="8">
    <source>
        <dbReference type="ARBA" id="ARBA00022985"/>
    </source>
</evidence>
<keyword evidence="2" id="KW-0813">Transport</keyword>
<evidence type="ECO:0000256" key="3">
    <source>
        <dbReference type="ARBA" id="ARBA00022475"/>
    </source>
</evidence>
<dbReference type="OrthoDB" id="9783707at2"/>
<name>A0A1R3WK02_9RHOB</name>
<dbReference type="GO" id="GO:0022857">
    <property type="term" value="F:transmembrane transporter activity"/>
    <property type="evidence" value="ECO:0007669"/>
    <property type="project" value="InterPro"/>
</dbReference>
<feature type="transmembrane region" description="Helical" evidence="13">
    <location>
        <begin position="71"/>
        <end position="89"/>
    </location>
</feature>
<keyword evidence="3" id="KW-1003">Cell membrane</keyword>
<evidence type="ECO:0000313" key="15">
    <source>
        <dbReference type="EMBL" id="SIT77614.1"/>
    </source>
</evidence>
<evidence type="ECO:0000259" key="14">
    <source>
        <dbReference type="Pfam" id="PF00892"/>
    </source>
</evidence>
<protein>
    <submittedName>
        <fullName evidence="15">EamA-like transporter family protein</fullName>
    </submittedName>
</protein>
<keyword evidence="7 13" id="KW-0812">Transmembrane</keyword>
<dbReference type="Proteomes" id="UP000192455">
    <property type="component" value="Unassembled WGS sequence"/>
</dbReference>
<reference evidence="15 16" key="1">
    <citation type="submission" date="2017-01" db="EMBL/GenBank/DDBJ databases">
        <authorList>
            <person name="Mah S.A."/>
            <person name="Swanson W.J."/>
            <person name="Moy G.W."/>
            <person name="Vacquier V.D."/>
        </authorList>
    </citation>
    <scope>NUCLEOTIDE SEQUENCE [LARGE SCALE GENOMIC DNA]</scope>
    <source>
        <strain evidence="15 16">DSM 21219</strain>
    </source>
</reference>
<dbReference type="STRING" id="515897.SAMN05421849_0779"/>
<evidence type="ECO:0000256" key="13">
    <source>
        <dbReference type="SAM" id="Phobius"/>
    </source>
</evidence>
<evidence type="ECO:0000256" key="1">
    <source>
        <dbReference type="ARBA" id="ARBA00004651"/>
    </source>
</evidence>
<dbReference type="PANTHER" id="PTHR30561:SF1">
    <property type="entry name" value="MULTIDRUG TRANSPORTER EMRE"/>
    <property type="match status" value="1"/>
</dbReference>
<dbReference type="EMBL" id="FTPS01000001">
    <property type="protein sequence ID" value="SIT77614.1"/>
    <property type="molecule type" value="Genomic_DNA"/>
</dbReference>
<dbReference type="GO" id="GO:0009103">
    <property type="term" value="P:lipopolysaccharide biosynthetic process"/>
    <property type="evidence" value="ECO:0007669"/>
    <property type="project" value="UniProtKB-KW"/>
</dbReference>
<dbReference type="InterPro" id="IPR000620">
    <property type="entry name" value="EamA_dom"/>
</dbReference>
<feature type="transmembrane region" description="Helical" evidence="13">
    <location>
        <begin position="13"/>
        <end position="35"/>
    </location>
</feature>
<evidence type="ECO:0000256" key="6">
    <source>
        <dbReference type="ARBA" id="ARBA00022556"/>
    </source>
</evidence>
<keyword evidence="10" id="KW-0443">Lipid metabolism</keyword>
<sequence length="304" mass="32542">MGDWLVSFEGTPAGHWLALGLALAAAFLHAVFGALQKGRHDPWLSRGAIDLCYGLMAAPVALFLVPRPEPHLWPILGVAFVIHTVYKLLQAGAYVRGAYTVVYPITRGTGALFAVAGAWVLFSETFTALQWLGVMGLLAGIFGLALYNLRHERAARSTLLAAILLALATGFFVALYTTWDAHGVRSPRDPFTFLAWFFMIDGFAMPVIAALRWPALEPRPALGPLFLRGVSGGAVALLSFGAIMLATRFDKVGQAAVLRETSSVLAALIGWLVLREPVGMRRLVLMGLIALGAMIVGFGGQEAG</sequence>
<keyword evidence="11 13" id="KW-0472">Membrane</keyword>
<gene>
    <name evidence="15" type="ORF">SAMN05421849_0779</name>
</gene>
<feature type="transmembrane region" description="Helical" evidence="13">
    <location>
        <begin position="225"/>
        <end position="246"/>
    </location>
</feature>
<evidence type="ECO:0000256" key="7">
    <source>
        <dbReference type="ARBA" id="ARBA00022692"/>
    </source>
</evidence>
<keyword evidence="6" id="KW-0441">Lipid A biosynthesis</keyword>
<proteinExistence type="inferred from homology"/>
<dbReference type="Pfam" id="PF00892">
    <property type="entry name" value="EamA"/>
    <property type="match status" value="1"/>
</dbReference>
<evidence type="ECO:0000256" key="4">
    <source>
        <dbReference type="ARBA" id="ARBA00022516"/>
    </source>
</evidence>
<evidence type="ECO:0000313" key="16">
    <source>
        <dbReference type="Proteomes" id="UP000192455"/>
    </source>
</evidence>
<dbReference type="SUPFAM" id="SSF103481">
    <property type="entry name" value="Multidrug resistance efflux transporter EmrE"/>
    <property type="match status" value="2"/>
</dbReference>
<organism evidence="15 16">
    <name type="scientific">Pontibaca methylaminivorans</name>
    <dbReference type="NCBI Taxonomy" id="515897"/>
    <lineage>
        <taxon>Bacteria</taxon>
        <taxon>Pseudomonadati</taxon>
        <taxon>Pseudomonadota</taxon>
        <taxon>Alphaproteobacteria</taxon>
        <taxon>Rhodobacterales</taxon>
        <taxon>Roseobacteraceae</taxon>
        <taxon>Pontibaca</taxon>
    </lineage>
</organism>
<dbReference type="InterPro" id="IPR000390">
    <property type="entry name" value="Small_drug/metabolite_transptr"/>
</dbReference>
<feature type="domain" description="EamA" evidence="14">
    <location>
        <begin position="162"/>
        <end position="296"/>
    </location>
</feature>
<dbReference type="GO" id="GO:0005886">
    <property type="term" value="C:plasma membrane"/>
    <property type="evidence" value="ECO:0007669"/>
    <property type="project" value="UniProtKB-SubCell"/>
</dbReference>
<dbReference type="AlphaFoldDB" id="A0A1R3WK02"/>
<dbReference type="Gene3D" id="1.10.3730.20">
    <property type="match status" value="2"/>
</dbReference>
<keyword evidence="4" id="KW-0444">Lipid biosynthesis</keyword>
<dbReference type="InterPro" id="IPR037185">
    <property type="entry name" value="EmrE-like"/>
</dbReference>
<keyword evidence="16" id="KW-1185">Reference proteome</keyword>
<evidence type="ECO:0000256" key="5">
    <source>
        <dbReference type="ARBA" id="ARBA00022519"/>
    </source>
</evidence>
<evidence type="ECO:0000256" key="12">
    <source>
        <dbReference type="ARBA" id="ARBA00038032"/>
    </source>
</evidence>
<evidence type="ECO:0000256" key="2">
    <source>
        <dbReference type="ARBA" id="ARBA00022448"/>
    </source>
</evidence>
<dbReference type="GO" id="GO:0009245">
    <property type="term" value="P:lipid A biosynthetic process"/>
    <property type="evidence" value="ECO:0007669"/>
    <property type="project" value="UniProtKB-KW"/>
</dbReference>
<feature type="transmembrane region" description="Helical" evidence="13">
    <location>
        <begin position="283"/>
        <end position="300"/>
    </location>
</feature>
<keyword evidence="5" id="KW-0997">Cell inner membrane</keyword>
<feature type="transmembrane region" description="Helical" evidence="13">
    <location>
        <begin position="191"/>
        <end position="213"/>
    </location>
</feature>
<dbReference type="PANTHER" id="PTHR30561">
    <property type="entry name" value="SMR FAMILY PROTON-DEPENDENT DRUG EFFLUX TRANSPORTER SUGE"/>
    <property type="match status" value="1"/>
</dbReference>
<keyword evidence="9 13" id="KW-1133">Transmembrane helix</keyword>
<feature type="transmembrane region" description="Helical" evidence="13">
    <location>
        <begin position="159"/>
        <end position="179"/>
    </location>
</feature>
<feature type="transmembrane region" description="Helical" evidence="13">
    <location>
        <begin position="252"/>
        <end position="274"/>
    </location>
</feature>